<name>A0A2A2F679_9EURY</name>
<dbReference type="InterPro" id="IPR036390">
    <property type="entry name" value="WH_DNA-bd_sf"/>
</dbReference>
<dbReference type="SUPFAM" id="SSF46785">
    <property type="entry name" value="Winged helix' DNA-binding domain"/>
    <property type="match status" value="1"/>
</dbReference>
<proteinExistence type="predicted"/>
<dbReference type="EMBL" id="NSKC01000012">
    <property type="protein sequence ID" value="PAU80320.1"/>
    <property type="molecule type" value="Genomic_DNA"/>
</dbReference>
<dbReference type="OrthoDB" id="320065at2157"/>
<sequence>MSQPKEYTISDKTELEIGEGSFTAQEKNALQSVGVLSVKSYSSSGGVNKAYIDIEALARMAFEHDLLRSVASRVEIDILEAFRRSDENTLTTSEIASMTERPKSSISRALSQLVEKNKLTKVQAGVYRHP</sequence>
<reference evidence="2 3" key="1">
    <citation type="submission" date="2017-08" db="EMBL/GenBank/DDBJ databases">
        <title>The strain WRN001 was isolated from Binhai saline alkaline soil, Tianjin, China.</title>
        <authorList>
            <person name="Liu D."/>
            <person name="Zhang G."/>
        </authorList>
    </citation>
    <scope>NUCLEOTIDE SEQUENCE [LARGE SCALE GENOMIC DNA]</scope>
    <source>
        <strain evidence="2 3">WN019</strain>
    </source>
</reference>
<feature type="domain" description="HTH iclR-type" evidence="1">
    <location>
        <begin position="77"/>
        <end position="116"/>
    </location>
</feature>
<dbReference type="Proteomes" id="UP000218083">
    <property type="component" value="Unassembled WGS sequence"/>
</dbReference>
<gene>
    <name evidence="2" type="ORF">CK500_15800</name>
</gene>
<organism evidence="2 3">
    <name type="scientific">Halorubrum salipaludis</name>
    <dbReference type="NCBI Taxonomy" id="2032630"/>
    <lineage>
        <taxon>Archaea</taxon>
        <taxon>Methanobacteriati</taxon>
        <taxon>Methanobacteriota</taxon>
        <taxon>Stenosarchaea group</taxon>
        <taxon>Halobacteria</taxon>
        <taxon>Halobacteriales</taxon>
        <taxon>Haloferacaceae</taxon>
        <taxon>Halorubrum</taxon>
    </lineage>
</organism>
<dbReference type="InterPro" id="IPR005471">
    <property type="entry name" value="Tscrpt_reg_IclR_N"/>
</dbReference>
<accession>A0A2A2F679</accession>
<dbReference type="Gene3D" id="1.10.10.10">
    <property type="entry name" value="Winged helix-like DNA-binding domain superfamily/Winged helix DNA-binding domain"/>
    <property type="match status" value="1"/>
</dbReference>
<dbReference type="GO" id="GO:0006355">
    <property type="term" value="P:regulation of DNA-templated transcription"/>
    <property type="evidence" value="ECO:0007669"/>
    <property type="project" value="InterPro"/>
</dbReference>
<dbReference type="AlphaFoldDB" id="A0A2A2F679"/>
<dbReference type="Pfam" id="PF09339">
    <property type="entry name" value="HTH_IclR"/>
    <property type="match status" value="1"/>
</dbReference>
<comment type="caution">
    <text evidence="2">The sequence shown here is derived from an EMBL/GenBank/DDBJ whole genome shotgun (WGS) entry which is preliminary data.</text>
</comment>
<keyword evidence="3" id="KW-1185">Reference proteome</keyword>
<evidence type="ECO:0000259" key="1">
    <source>
        <dbReference type="Pfam" id="PF09339"/>
    </source>
</evidence>
<dbReference type="InterPro" id="IPR036388">
    <property type="entry name" value="WH-like_DNA-bd_sf"/>
</dbReference>
<evidence type="ECO:0000313" key="2">
    <source>
        <dbReference type="EMBL" id="PAU80320.1"/>
    </source>
</evidence>
<dbReference type="GO" id="GO:0003677">
    <property type="term" value="F:DNA binding"/>
    <property type="evidence" value="ECO:0007669"/>
    <property type="project" value="InterPro"/>
</dbReference>
<protein>
    <recommendedName>
        <fullName evidence="1">HTH iclR-type domain-containing protein</fullName>
    </recommendedName>
</protein>
<evidence type="ECO:0000313" key="3">
    <source>
        <dbReference type="Proteomes" id="UP000218083"/>
    </source>
</evidence>
<dbReference type="RefSeq" id="WP_095638149.1">
    <property type="nucleotide sequence ID" value="NZ_NSKC01000012.1"/>
</dbReference>